<dbReference type="PANTHER" id="PTHR30383">
    <property type="entry name" value="THIOESTERASE 1/PROTEASE 1/LYSOPHOSPHOLIPASE L1"/>
    <property type="match status" value="1"/>
</dbReference>
<keyword evidence="3" id="KW-1185">Reference proteome</keyword>
<evidence type="ECO:0000313" key="2">
    <source>
        <dbReference type="EMBL" id="RUS66729.1"/>
    </source>
</evidence>
<dbReference type="Gene3D" id="3.40.50.1110">
    <property type="entry name" value="SGNH hydrolase"/>
    <property type="match status" value="1"/>
</dbReference>
<dbReference type="InterPro" id="IPR051532">
    <property type="entry name" value="Ester_Hydrolysis_Enzymes"/>
</dbReference>
<reference evidence="2 3" key="1">
    <citation type="submission" date="2018-01" db="EMBL/GenBank/DDBJ databases">
        <title>Saezia sanguinis gen. nov., sp. nov., in the order Burkholderiales isolated from human blood.</title>
        <authorList>
            <person name="Medina-Pascual M.J."/>
            <person name="Valdezate S."/>
            <person name="Monzon S."/>
            <person name="Cuesta I."/>
            <person name="Carrasco G."/>
            <person name="Villalon P."/>
            <person name="Saez-Nieto J.A."/>
        </authorList>
    </citation>
    <scope>NUCLEOTIDE SEQUENCE [LARGE SCALE GENOMIC DNA]</scope>
    <source>
        <strain evidence="2 3">CNM695-12</strain>
    </source>
</reference>
<proteinExistence type="predicted"/>
<accession>A0A433SDB5</accession>
<dbReference type="InterPro" id="IPR013830">
    <property type="entry name" value="SGNH_hydro"/>
</dbReference>
<sequence>MTTGAIAQSAPQTILVVGDSLSAEYGLPRGTGWVALMQARVQQRAPDTQVINASISGDTSAGGKARLPAALQQHHPSIVIIELGANDALRGLSLDATAANLESMVEMSQAAGAKVLLLGVQVPPNYGRNYTEQFAQMYVRIAQEKNTALVPFFLKGIADVADSEQYFQRDRTHPNQSAHPIILENVWPEFEKMLN</sequence>
<dbReference type="GO" id="GO:0106435">
    <property type="term" value="F:carboxylesterase activity"/>
    <property type="evidence" value="ECO:0007669"/>
    <property type="project" value="UniProtKB-EC"/>
</dbReference>
<dbReference type="GO" id="GO:0004622">
    <property type="term" value="F:phosphatidylcholine lysophospholipase activity"/>
    <property type="evidence" value="ECO:0007669"/>
    <property type="project" value="TreeGrafter"/>
</dbReference>
<keyword evidence="2" id="KW-0378">Hydrolase</keyword>
<comment type="caution">
    <text evidence="2">The sequence shown here is derived from an EMBL/GenBank/DDBJ whole genome shotgun (WGS) entry which is preliminary data.</text>
</comment>
<gene>
    <name evidence="2" type="primary">tesA_1</name>
    <name evidence="2" type="ORF">CUZ56_01520</name>
</gene>
<feature type="domain" description="SGNH hydrolase-type esterase" evidence="1">
    <location>
        <begin position="16"/>
        <end position="179"/>
    </location>
</feature>
<dbReference type="PANTHER" id="PTHR30383:SF24">
    <property type="entry name" value="THIOESTERASE 1_PROTEASE 1_LYSOPHOSPHOLIPASE L1"/>
    <property type="match status" value="1"/>
</dbReference>
<name>A0A433SDB5_9BURK</name>
<organism evidence="2 3">
    <name type="scientific">Saezia sanguinis</name>
    <dbReference type="NCBI Taxonomy" id="1965230"/>
    <lineage>
        <taxon>Bacteria</taxon>
        <taxon>Pseudomonadati</taxon>
        <taxon>Pseudomonadota</taxon>
        <taxon>Betaproteobacteria</taxon>
        <taxon>Burkholderiales</taxon>
        <taxon>Saeziaceae</taxon>
        <taxon>Saezia</taxon>
    </lineage>
</organism>
<protein>
    <submittedName>
        <fullName evidence="2">Esterase TesA</fullName>
        <ecNumber evidence="2">3.1.1.1</ecNumber>
    </submittedName>
</protein>
<dbReference type="CDD" id="cd01822">
    <property type="entry name" value="Lysophospholipase_L1_like"/>
    <property type="match status" value="1"/>
</dbReference>
<dbReference type="SUPFAM" id="SSF52266">
    <property type="entry name" value="SGNH hydrolase"/>
    <property type="match status" value="1"/>
</dbReference>
<evidence type="ECO:0000259" key="1">
    <source>
        <dbReference type="Pfam" id="PF13472"/>
    </source>
</evidence>
<dbReference type="EC" id="3.1.1.1" evidence="2"/>
<evidence type="ECO:0000313" key="3">
    <source>
        <dbReference type="Proteomes" id="UP000286947"/>
    </source>
</evidence>
<dbReference type="Proteomes" id="UP000286947">
    <property type="component" value="Unassembled WGS sequence"/>
</dbReference>
<dbReference type="AlphaFoldDB" id="A0A433SDB5"/>
<dbReference type="EMBL" id="PQSP01000003">
    <property type="protein sequence ID" value="RUS66729.1"/>
    <property type="molecule type" value="Genomic_DNA"/>
</dbReference>
<dbReference type="Pfam" id="PF13472">
    <property type="entry name" value="Lipase_GDSL_2"/>
    <property type="match status" value="1"/>
</dbReference>
<dbReference type="InterPro" id="IPR036514">
    <property type="entry name" value="SGNH_hydro_sf"/>
</dbReference>